<comment type="function">
    <text evidence="9">Part of the binding-protein-dependent transport system for maltodextrin; probably responsible for the translocation of the substrate across the membrane.</text>
</comment>
<keyword evidence="5" id="KW-0762">Sugar transport</keyword>
<dbReference type="GO" id="GO:0005886">
    <property type="term" value="C:plasma membrane"/>
    <property type="evidence" value="ECO:0007669"/>
    <property type="project" value="UniProtKB-SubCell"/>
</dbReference>
<evidence type="ECO:0000256" key="2">
    <source>
        <dbReference type="ARBA" id="ARBA00009047"/>
    </source>
</evidence>
<dbReference type="Proteomes" id="UP000279194">
    <property type="component" value="Unassembled WGS sequence"/>
</dbReference>
<keyword evidence="8 11" id="KW-0472">Membrane</keyword>
<gene>
    <name evidence="13" type="ORF">EAF07_08830</name>
</gene>
<dbReference type="Gene3D" id="1.10.3720.10">
    <property type="entry name" value="MetI-like"/>
    <property type="match status" value="1"/>
</dbReference>
<protein>
    <recommendedName>
        <fullName evidence="10">Maltodextrin transport system permease protein MalD</fullName>
    </recommendedName>
</protein>
<feature type="transmembrane region" description="Helical" evidence="11">
    <location>
        <begin position="249"/>
        <end position="270"/>
    </location>
</feature>
<keyword evidence="14" id="KW-1185">Reference proteome</keyword>
<dbReference type="RefSeq" id="WP_121836192.1">
    <property type="nucleotide sequence ID" value="NZ_CP163513.1"/>
</dbReference>
<evidence type="ECO:0000259" key="12">
    <source>
        <dbReference type="PROSITE" id="PS50928"/>
    </source>
</evidence>
<dbReference type="PANTHER" id="PTHR32243">
    <property type="entry name" value="MALTOSE TRANSPORT SYSTEM PERMEASE-RELATED"/>
    <property type="match status" value="1"/>
</dbReference>
<evidence type="ECO:0000313" key="14">
    <source>
        <dbReference type="Proteomes" id="UP000279194"/>
    </source>
</evidence>
<dbReference type="GO" id="GO:0042956">
    <property type="term" value="P:maltodextrin transmembrane transport"/>
    <property type="evidence" value="ECO:0007669"/>
    <property type="project" value="TreeGrafter"/>
</dbReference>
<dbReference type="PROSITE" id="PS50928">
    <property type="entry name" value="ABC_TM1"/>
    <property type="match status" value="1"/>
</dbReference>
<evidence type="ECO:0000313" key="13">
    <source>
        <dbReference type="EMBL" id="RLY01867.1"/>
    </source>
</evidence>
<evidence type="ECO:0000256" key="5">
    <source>
        <dbReference type="ARBA" id="ARBA00022597"/>
    </source>
</evidence>
<feature type="transmembrane region" description="Helical" evidence="11">
    <location>
        <begin position="115"/>
        <end position="140"/>
    </location>
</feature>
<comment type="subcellular location">
    <subcellularLocation>
        <location evidence="1 11">Cell membrane</location>
        <topology evidence="1 11">Multi-pass membrane protein</topology>
    </subcellularLocation>
</comment>
<evidence type="ECO:0000256" key="7">
    <source>
        <dbReference type="ARBA" id="ARBA00022989"/>
    </source>
</evidence>
<reference evidence="13 14" key="1">
    <citation type="submission" date="2018-10" db="EMBL/GenBank/DDBJ databases">
        <title>Streptococcus hillyeri sp. nov., isolated from equine tracheal sample.</title>
        <authorList>
            <person name="Macfadyen A.C."/>
            <person name="Waller A."/>
            <person name="Paterson G.K."/>
        </authorList>
    </citation>
    <scope>NUCLEOTIDE SEQUENCE [LARGE SCALE GENOMIC DNA]</scope>
    <source>
        <strain evidence="13 14">28462</strain>
    </source>
</reference>
<keyword evidence="4" id="KW-1003">Cell membrane</keyword>
<dbReference type="PANTHER" id="PTHR32243:SF50">
    <property type="entry name" value="MALTOSE_MALTODEXTRIN TRANSPORT SYSTEM PERMEASE PROTEIN MALG"/>
    <property type="match status" value="1"/>
</dbReference>
<dbReference type="CDD" id="cd06261">
    <property type="entry name" value="TM_PBP2"/>
    <property type="match status" value="1"/>
</dbReference>
<name>A0A3L9DP25_9STRE</name>
<evidence type="ECO:0000256" key="1">
    <source>
        <dbReference type="ARBA" id="ARBA00004651"/>
    </source>
</evidence>
<comment type="caution">
    <text evidence="13">The sequence shown here is derived from an EMBL/GenBank/DDBJ whole genome shotgun (WGS) entry which is preliminary data.</text>
</comment>
<dbReference type="SUPFAM" id="SSF161098">
    <property type="entry name" value="MetI-like"/>
    <property type="match status" value="1"/>
</dbReference>
<dbReference type="InterPro" id="IPR000515">
    <property type="entry name" value="MetI-like"/>
</dbReference>
<evidence type="ECO:0000256" key="11">
    <source>
        <dbReference type="RuleBase" id="RU363032"/>
    </source>
</evidence>
<feature type="domain" description="ABC transmembrane type-1" evidence="12">
    <location>
        <begin position="78"/>
        <end position="270"/>
    </location>
</feature>
<accession>A0A3L9DP25</accession>
<evidence type="ECO:0000256" key="10">
    <source>
        <dbReference type="ARBA" id="ARBA00074294"/>
    </source>
</evidence>
<keyword evidence="6 11" id="KW-0812">Transmembrane</keyword>
<feature type="transmembrane region" description="Helical" evidence="11">
    <location>
        <begin position="146"/>
        <end position="169"/>
    </location>
</feature>
<sequence>MAKPRVNSSLKMKRFWTQFWTYAYLVLLTIVILFPLMVTVSSAFRSGNVTSFTLNLSQEWGLQNFHRLFTETLYVKWYMNTLIVAAFTMLIQVTVITLTGYAYSRYNFIGRKKSLMFFLIVQMVPTMAALTAYFVMAWLFNALNQYWFLILIYVGGGIPMNAWLMKGYFDTVPYDLDESAKLDGAGHFRIFYQIVLPLVRPMLAVQALWAFMGPFGDFMLAKFLLRSPEYYTVAVGLQTFISDAKNQKVTLFAAGAILIAVPISVLFFFLQKNFVSGLTNGGTKG</sequence>
<dbReference type="AlphaFoldDB" id="A0A3L9DP25"/>
<dbReference type="GO" id="GO:0015423">
    <property type="term" value="F:ABC-type maltose transporter activity"/>
    <property type="evidence" value="ECO:0007669"/>
    <property type="project" value="TreeGrafter"/>
</dbReference>
<dbReference type="FunFam" id="1.10.3720.10:FF:000034">
    <property type="entry name" value="Sugar ABC transporter permease"/>
    <property type="match status" value="1"/>
</dbReference>
<dbReference type="InterPro" id="IPR035906">
    <property type="entry name" value="MetI-like_sf"/>
</dbReference>
<dbReference type="OrthoDB" id="9794684at2"/>
<keyword evidence="3 11" id="KW-0813">Transport</keyword>
<organism evidence="13 14">
    <name type="scientific">Streptococcus hillyeri</name>
    <dbReference type="NCBI Taxonomy" id="2282420"/>
    <lineage>
        <taxon>Bacteria</taxon>
        <taxon>Bacillati</taxon>
        <taxon>Bacillota</taxon>
        <taxon>Bacilli</taxon>
        <taxon>Lactobacillales</taxon>
        <taxon>Streptococcaceae</taxon>
        <taxon>Streptococcus</taxon>
    </lineage>
</organism>
<evidence type="ECO:0000256" key="3">
    <source>
        <dbReference type="ARBA" id="ARBA00022448"/>
    </source>
</evidence>
<evidence type="ECO:0000256" key="9">
    <source>
        <dbReference type="ARBA" id="ARBA00053689"/>
    </source>
</evidence>
<proteinExistence type="inferred from homology"/>
<dbReference type="InterPro" id="IPR050901">
    <property type="entry name" value="BP-dep_ABC_trans_perm"/>
</dbReference>
<evidence type="ECO:0000256" key="6">
    <source>
        <dbReference type="ARBA" id="ARBA00022692"/>
    </source>
</evidence>
<feature type="transmembrane region" description="Helical" evidence="11">
    <location>
        <begin position="77"/>
        <end position="103"/>
    </location>
</feature>
<evidence type="ECO:0000256" key="4">
    <source>
        <dbReference type="ARBA" id="ARBA00022475"/>
    </source>
</evidence>
<comment type="similarity">
    <text evidence="2">Belongs to the binding-protein-dependent transport system permease family. MalFG subfamily.</text>
</comment>
<feature type="transmembrane region" description="Helical" evidence="11">
    <location>
        <begin position="21"/>
        <end position="44"/>
    </location>
</feature>
<evidence type="ECO:0000256" key="8">
    <source>
        <dbReference type="ARBA" id="ARBA00023136"/>
    </source>
</evidence>
<keyword evidence="7 11" id="KW-1133">Transmembrane helix</keyword>
<dbReference type="Pfam" id="PF00528">
    <property type="entry name" value="BPD_transp_1"/>
    <property type="match status" value="1"/>
</dbReference>
<dbReference type="EMBL" id="RCVM01000021">
    <property type="protein sequence ID" value="RLY01867.1"/>
    <property type="molecule type" value="Genomic_DNA"/>
</dbReference>